<dbReference type="InterPro" id="IPR000197">
    <property type="entry name" value="Znf_TAZ"/>
</dbReference>
<comment type="caution">
    <text evidence="8">The sequence shown here is derived from an EMBL/GenBank/DDBJ whole genome shotgun (WGS) entry which is preliminary data.</text>
</comment>
<dbReference type="GO" id="GO:0042542">
    <property type="term" value="P:response to hydrogen peroxide"/>
    <property type="evidence" value="ECO:0007669"/>
    <property type="project" value="UniProtKB-ARBA"/>
</dbReference>
<keyword evidence="4" id="KW-0833">Ubl conjugation pathway</keyword>
<dbReference type="FunFam" id="3.30.710.10:FF:000174">
    <property type="entry name" value="BTB/POZ and TAZ domain-containing protein 2"/>
    <property type="match status" value="1"/>
</dbReference>
<proteinExistence type="predicted"/>
<dbReference type="GO" id="GO:0005516">
    <property type="term" value="F:calmodulin binding"/>
    <property type="evidence" value="ECO:0007669"/>
    <property type="project" value="UniProtKB-ARBA"/>
</dbReference>
<protein>
    <recommendedName>
        <fullName evidence="7">BTB domain-containing protein</fullName>
    </recommendedName>
</protein>
<dbReference type="SUPFAM" id="SSF54695">
    <property type="entry name" value="POZ domain"/>
    <property type="match status" value="1"/>
</dbReference>
<reference evidence="8" key="1">
    <citation type="submission" date="2023-07" db="EMBL/GenBank/DDBJ databases">
        <title>A chromosome-level genome assembly of Lolium multiflorum.</title>
        <authorList>
            <person name="Chen Y."/>
            <person name="Copetti D."/>
            <person name="Kolliker R."/>
            <person name="Studer B."/>
        </authorList>
    </citation>
    <scope>NUCLEOTIDE SEQUENCE</scope>
    <source>
        <strain evidence="8">02402/16</strain>
        <tissue evidence="8">Leaf</tissue>
    </source>
</reference>
<dbReference type="SMART" id="SM00225">
    <property type="entry name" value="BTB"/>
    <property type="match status" value="1"/>
</dbReference>
<feature type="compositionally biased region" description="Pro residues" evidence="6">
    <location>
        <begin position="7"/>
        <end position="18"/>
    </location>
</feature>
<accession>A0AAD8TJ94</accession>
<dbReference type="EMBL" id="JAUUTY010000002">
    <property type="protein sequence ID" value="KAK1683874.1"/>
    <property type="molecule type" value="Genomic_DNA"/>
</dbReference>
<dbReference type="SUPFAM" id="SSF57933">
    <property type="entry name" value="TAZ domain"/>
    <property type="match status" value="1"/>
</dbReference>
<evidence type="ECO:0000256" key="6">
    <source>
        <dbReference type="SAM" id="MobiDB-lite"/>
    </source>
</evidence>
<dbReference type="Pfam" id="PF00651">
    <property type="entry name" value="BTB"/>
    <property type="match status" value="1"/>
</dbReference>
<dbReference type="GO" id="GO:0009725">
    <property type="term" value="P:response to hormone"/>
    <property type="evidence" value="ECO:0007669"/>
    <property type="project" value="UniProtKB-ARBA"/>
</dbReference>
<name>A0AAD8TJ94_LOLMU</name>
<comment type="pathway">
    <text evidence="1">Protein modification; protein ubiquitination.</text>
</comment>
<gene>
    <name evidence="8" type="ORF">QYE76_044722</name>
</gene>
<dbReference type="SMART" id="SM00551">
    <property type="entry name" value="ZnF_TAZ"/>
    <property type="match status" value="1"/>
</dbReference>
<dbReference type="PANTHER" id="PTHR46287:SF21">
    <property type="entry name" value="TAZ-TYPE DOMAIN-CONTAINING PROTEIN"/>
    <property type="match status" value="1"/>
</dbReference>
<evidence type="ECO:0000313" key="8">
    <source>
        <dbReference type="EMBL" id="KAK1683874.1"/>
    </source>
</evidence>
<feature type="region of interest" description="Disordered" evidence="6">
    <location>
        <begin position="1"/>
        <end position="25"/>
    </location>
</feature>
<dbReference type="PROSITE" id="PS50097">
    <property type="entry name" value="BTB"/>
    <property type="match status" value="1"/>
</dbReference>
<dbReference type="GO" id="GO:0009751">
    <property type="term" value="P:response to salicylic acid"/>
    <property type="evidence" value="ECO:0007669"/>
    <property type="project" value="UniProtKB-ARBA"/>
</dbReference>
<dbReference type="InterPro" id="IPR035898">
    <property type="entry name" value="TAZ_dom_sf"/>
</dbReference>
<keyword evidence="3" id="KW-0863">Zinc-finger</keyword>
<dbReference type="Pfam" id="PF02135">
    <property type="entry name" value="zf-TAZ"/>
    <property type="match status" value="1"/>
</dbReference>
<evidence type="ECO:0000256" key="3">
    <source>
        <dbReference type="ARBA" id="ARBA00022771"/>
    </source>
</evidence>
<dbReference type="GO" id="GO:0006355">
    <property type="term" value="P:regulation of DNA-templated transcription"/>
    <property type="evidence" value="ECO:0007669"/>
    <property type="project" value="UniProtKB-ARBA"/>
</dbReference>
<sequence>MRADPPSTRPPAKTPPRPSTEYGAMEHGVDREKNAVLAISICSMLAFVCNMQAMPLHTLTNLPLAAAVRFFFDKVLLLLGRTDEGPYKDEVGETYLRNSILQLGAWEDQEGFESYRASPVDMRVITSDGQSIAAHSYVLASSSPVLERTIDAARRGWGAECTIRVLGVSADAVHAFIHFLYCSKVTSEEDEVVGAHGAQLLALAHAYRVGWLKRAAEAAVSARLTPDRAVDMLKLARLCDAPRLYLRCARLAAKDFAAVELSEGWRFARRHDAALELELLKLIEDADQRENRWARERAAQEACRQLGEAMTTLEHIFPGSSGAACATDGCTCRGLQLLMRHFSTCTKKTAPGGCARCKRVQQLFRLHASVCDRTDQACRVPLCRNFKGKTQAEKADKTWRLLVKKVTRAKVMSSLANRKVPEVVSASWARYNGRAAKLR</sequence>
<evidence type="ECO:0000256" key="1">
    <source>
        <dbReference type="ARBA" id="ARBA00004906"/>
    </source>
</evidence>
<keyword evidence="9" id="KW-1185">Reference proteome</keyword>
<evidence type="ECO:0000313" key="9">
    <source>
        <dbReference type="Proteomes" id="UP001231189"/>
    </source>
</evidence>
<evidence type="ECO:0000256" key="4">
    <source>
        <dbReference type="ARBA" id="ARBA00022786"/>
    </source>
</evidence>
<dbReference type="GO" id="GO:0005634">
    <property type="term" value="C:nucleus"/>
    <property type="evidence" value="ECO:0007669"/>
    <property type="project" value="TreeGrafter"/>
</dbReference>
<dbReference type="Proteomes" id="UP001231189">
    <property type="component" value="Unassembled WGS sequence"/>
</dbReference>
<dbReference type="PANTHER" id="PTHR46287">
    <property type="entry name" value="BTB/POZ AND TAZ DOMAIN-CONTAINING PROTEIN 3-RELATED"/>
    <property type="match status" value="1"/>
</dbReference>
<evidence type="ECO:0000259" key="7">
    <source>
        <dbReference type="PROSITE" id="PS50097"/>
    </source>
</evidence>
<dbReference type="AlphaFoldDB" id="A0AAD8TJ94"/>
<feature type="domain" description="BTB" evidence="7">
    <location>
        <begin position="120"/>
        <end position="189"/>
    </location>
</feature>
<keyword evidence="2" id="KW-0479">Metal-binding</keyword>
<dbReference type="InterPro" id="IPR011333">
    <property type="entry name" value="SKP1/BTB/POZ_sf"/>
</dbReference>
<dbReference type="InterPro" id="IPR044513">
    <property type="entry name" value="BT1/2/3/4/5"/>
</dbReference>
<dbReference type="InterPro" id="IPR000210">
    <property type="entry name" value="BTB/POZ_dom"/>
</dbReference>
<dbReference type="FunFam" id="1.20.1020.10:FF:000004">
    <property type="entry name" value="BTB/POZ and TAZ domain-containing protein 2"/>
    <property type="match status" value="1"/>
</dbReference>
<dbReference type="Gene3D" id="1.25.40.420">
    <property type="match status" value="1"/>
</dbReference>
<dbReference type="FunFam" id="1.25.40.420:FF:000012">
    <property type="entry name" value="BTB/POZ and TAZ domain-containing protein 2"/>
    <property type="match status" value="1"/>
</dbReference>
<evidence type="ECO:0000256" key="2">
    <source>
        <dbReference type="ARBA" id="ARBA00022723"/>
    </source>
</evidence>
<dbReference type="Gene3D" id="1.20.1020.10">
    <property type="entry name" value="TAZ domain"/>
    <property type="match status" value="1"/>
</dbReference>
<dbReference type="Gene3D" id="3.30.710.10">
    <property type="entry name" value="Potassium Channel Kv1.1, Chain A"/>
    <property type="match status" value="1"/>
</dbReference>
<evidence type="ECO:0000256" key="5">
    <source>
        <dbReference type="ARBA" id="ARBA00022833"/>
    </source>
</evidence>
<dbReference type="GO" id="GO:0008270">
    <property type="term" value="F:zinc ion binding"/>
    <property type="evidence" value="ECO:0007669"/>
    <property type="project" value="UniProtKB-KW"/>
</dbReference>
<keyword evidence="5" id="KW-0862">Zinc</keyword>
<organism evidence="8 9">
    <name type="scientific">Lolium multiflorum</name>
    <name type="common">Italian ryegrass</name>
    <name type="synonym">Lolium perenne subsp. multiflorum</name>
    <dbReference type="NCBI Taxonomy" id="4521"/>
    <lineage>
        <taxon>Eukaryota</taxon>
        <taxon>Viridiplantae</taxon>
        <taxon>Streptophyta</taxon>
        <taxon>Embryophyta</taxon>
        <taxon>Tracheophyta</taxon>
        <taxon>Spermatophyta</taxon>
        <taxon>Magnoliopsida</taxon>
        <taxon>Liliopsida</taxon>
        <taxon>Poales</taxon>
        <taxon>Poaceae</taxon>
        <taxon>BOP clade</taxon>
        <taxon>Pooideae</taxon>
        <taxon>Poodae</taxon>
        <taxon>Poeae</taxon>
        <taxon>Poeae Chloroplast Group 2 (Poeae type)</taxon>
        <taxon>Loliodinae</taxon>
        <taxon>Loliinae</taxon>
        <taxon>Lolium</taxon>
    </lineage>
</organism>